<dbReference type="EMBL" id="JANIEX010001018">
    <property type="protein sequence ID" value="KAJ3561338.1"/>
    <property type="molecule type" value="Genomic_DNA"/>
</dbReference>
<feature type="chain" id="PRO_5042441418" evidence="1">
    <location>
        <begin position="19"/>
        <end position="68"/>
    </location>
</feature>
<dbReference type="EMBL" id="JANIEX010000321">
    <property type="protein sequence ID" value="KAJ3568847.1"/>
    <property type="molecule type" value="Genomic_DNA"/>
</dbReference>
<dbReference type="AlphaFoldDB" id="A0AAD5VVH9"/>
<gene>
    <name evidence="2" type="ORF">NP233_g10252</name>
    <name evidence="3" type="ORF">NP233_g5441</name>
</gene>
<evidence type="ECO:0000313" key="3">
    <source>
        <dbReference type="EMBL" id="KAJ3568847.1"/>
    </source>
</evidence>
<comment type="caution">
    <text evidence="3">The sequence shown here is derived from an EMBL/GenBank/DDBJ whole genome shotgun (WGS) entry which is preliminary data.</text>
</comment>
<keyword evidence="4" id="KW-1185">Reference proteome</keyword>
<evidence type="ECO:0000313" key="2">
    <source>
        <dbReference type="EMBL" id="KAJ3561338.1"/>
    </source>
</evidence>
<feature type="signal peptide" evidence="1">
    <location>
        <begin position="1"/>
        <end position="18"/>
    </location>
</feature>
<name>A0AAD5VVH9_9AGAR</name>
<organism evidence="3 4">
    <name type="scientific">Leucocoprinus birnbaumii</name>
    <dbReference type="NCBI Taxonomy" id="56174"/>
    <lineage>
        <taxon>Eukaryota</taxon>
        <taxon>Fungi</taxon>
        <taxon>Dikarya</taxon>
        <taxon>Basidiomycota</taxon>
        <taxon>Agaricomycotina</taxon>
        <taxon>Agaricomycetes</taxon>
        <taxon>Agaricomycetidae</taxon>
        <taxon>Agaricales</taxon>
        <taxon>Agaricineae</taxon>
        <taxon>Agaricaceae</taxon>
        <taxon>Leucocoprinus</taxon>
    </lineage>
</organism>
<reference evidence="3" key="1">
    <citation type="submission" date="2022-07" db="EMBL/GenBank/DDBJ databases">
        <title>Genome Sequence of Leucocoprinus birnbaumii.</title>
        <authorList>
            <person name="Buettner E."/>
        </authorList>
    </citation>
    <scope>NUCLEOTIDE SEQUENCE</scope>
    <source>
        <strain evidence="3">VT141</strain>
    </source>
</reference>
<evidence type="ECO:0000313" key="4">
    <source>
        <dbReference type="Proteomes" id="UP001213000"/>
    </source>
</evidence>
<protein>
    <submittedName>
        <fullName evidence="3">Uncharacterized protein</fullName>
    </submittedName>
</protein>
<accession>A0AAD5VVH9</accession>
<dbReference type="Proteomes" id="UP001213000">
    <property type="component" value="Unassembled WGS sequence"/>
</dbReference>
<evidence type="ECO:0000256" key="1">
    <source>
        <dbReference type="SAM" id="SignalP"/>
    </source>
</evidence>
<sequence length="68" mass="7285">MFSKLFYAFAILVAVVSAAKPAVFTQEKIVHELIATSPFITDTTTTIVWTASATSITTTQPPLPVTTP</sequence>
<proteinExistence type="predicted"/>
<keyword evidence="1" id="KW-0732">Signal</keyword>